<dbReference type="PANTHER" id="PTHR40758:SF1">
    <property type="entry name" value="CONSERVED PROTEIN"/>
    <property type="match status" value="1"/>
</dbReference>
<organism evidence="4 5">
    <name type="scientific">Actinoplanes sichuanensis</name>
    <dbReference type="NCBI Taxonomy" id="512349"/>
    <lineage>
        <taxon>Bacteria</taxon>
        <taxon>Bacillati</taxon>
        <taxon>Actinomycetota</taxon>
        <taxon>Actinomycetes</taxon>
        <taxon>Micromonosporales</taxon>
        <taxon>Micromonosporaceae</taxon>
        <taxon>Actinoplanes</taxon>
    </lineage>
</organism>
<proteinExistence type="predicted"/>
<dbReference type="SUPFAM" id="SSF109854">
    <property type="entry name" value="DinB/YfiT-like putative metalloenzymes"/>
    <property type="match status" value="1"/>
</dbReference>
<feature type="domain" description="Mycothiol-dependent maleylpyruvate isomerase metal-binding" evidence="3">
    <location>
        <begin position="11"/>
        <end position="143"/>
    </location>
</feature>
<name>A0ABW4AV40_9ACTN</name>
<dbReference type="Gene3D" id="1.20.120.450">
    <property type="entry name" value="dinb family like domain"/>
    <property type="match status" value="1"/>
</dbReference>
<comment type="caution">
    <text evidence="4">The sequence shown here is derived from an EMBL/GenBank/DDBJ whole genome shotgun (WGS) entry which is preliminary data.</text>
</comment>
<evidence type="ECO:0000259" key="3">
    <source>
        <dbReference type="Pfam" id="PF11716"/>
    </source>
</evidence>
<dbReference type="RefSeq" id="WP_317794416.1">
    <property type="nucleotide sequence ID" value="NZ_AP028461.1"/>
</dbReference>
<keyword evidence="5" id="KW-1185">Reference proteome</keyword>
<sequence length="252" mass="27284">MSTKLDLPELLRLIDERSAAFTAVIAAAPSLDVRVPSCPDWTLADLAQHLGEGRHRWAATVAAGPADSRPEKSEWNTSDAPRDGAELSAWLTEATERLTGVLREAGPDRVCWTWWGDSQSPSTSGAVARHQLQELAVHTYDAQLAVGDPQPLPEVVALDGVDEFLSTCVAVSSPWPHDPAVVEYRTTEGPSWCLRLTADGARADRLPAAADVTAETSASDLVLTFYGRKPVDALKLDGDRRVLDQLVAWEPE</sequence>
<dbReference type="Pfam" id="PF07398">
    <property type="entry name" value="MDMPI_C"/>
    <property type="match status" value="1"/>
</dbReference>
<protein>
    <submittedName>
        <fullName evidence="4">Maleylpyruvate isomerase family mycothiol-dependent enzyme</fullName>
    </submittedName>
</protein>
<gene>
    <name evidence="4" type="ORF">ACFQ5G_54765</name>
</gene>
<accession>A0ABW4AV40</accession>
<feature type="region of interest" description="Disordered" evidence="1">
    <location>
        <begin position="62"/>
        <end position="82"/>
    </location>
</feature>
<dbReference type="InterPro" id="IPR034660">
    <property type="entry name" value="DinB/YfiT-like"/>
</dbReference>
<dbReference type="Proteomes" id="UP001597183">
    <property type="component" value="Unassembled WGS sequence"/>
</dbReference>
<dbReference type="InterPro" id="IPR010872">
    <property type="entry name" value="MDMPI_C-term_domain"/>
</dbReference>
<evidence type="ECO:0000313" key="4">
    <source>
        <dbReference type="EMBL" id="MFD1374453.1"/>
    </source>
</evidence>
<evidence type="ECO:0000256" key="1">
    <source>
        <dbReference type="SAM" id="MobiDB-lite"/>
    </source>
</evidence>
<feature type="domain" description="MDMPI C-terminal" evidence="2">
    <location>
        <begin position="156"/>
        <end position="244"/>
    </location>
</feature>
<evidence type="ECO:0000259" key="2">
    <source>
        <dbReference type="Pfam" id="PF07398"/>
    </source>
</evidence>
<evidence type="ECO:0000313" key="5">
    <source>
        <dbReference type="Proteomes" id="UP001597183"/>
    </source>
</evidence>
<dbReference type="Pfam" id="PF11716">
    <property type="entry name" value="MDMPI_N"/>
    <property type="match status" value="1"/>
</dbReference>
<dbReference type="GO" id="GO:0016853">
    <property type="term" value="F:isomerase activity"/>
    <property type="evidence" value="ECO:0007669"/>
    <property type="project" value="UniProtKB-KW"/>
</dbReference>
<dbReference type="PANTHER" id="PTHR40758">
    <property type="entry name" value="CONSERVED PROTEIN"/>
    <property type="match status" value="1"/>
</dbReference>
<dbReference type="NCBIfam" id="TIGR03083">
    <property type="entry name" value="maleylpyruvate isomerase family mycothiol-dependent enzyme"/>
    <property type="match status" value="1"/>
</dbReference>
<keyword evidence="4" id="KW-0413">Isomerase</keyword>
<feature type="compositionally biased region" description="Basic and acidic residues" evidence="1">
    <location>
        <begin position="68"/>
        <end position="82"/>
    </location>
</feature>
<reference evidence="5" key="1">
    <citation type="journal article" date="2019" name="Int. J. Syst. Evol. Microbiol.">
        <title>The Global Catalogue of Microorganisms (GCM) 10K type strain sequencing project: providing services to taxonomists for standard genome sequencing and annotation.</title>
        <authorList>
            <consortium name="The Broad Institute Genomics Platform"/>
            <consortium name="The Broad Institute Genome Sequencing Center for Infectious Disease"/>
            <person name="Wu L."/>
            <person name="Ma J."/>
        </authorList>
    </citation>
    <scope>NUCLEOTIDE SEQUENCE [LARGE SCALE GENOMIC DNA]</scope>
    <source>
        <strain evidence="5">CCM 7526</strain>
    </source>
</reference>
<dbReference type="InterPro" id="IPR024344">
    <property type="entry name" value="MDMPI_metal-binding"/>
</dbReference>
<dbReference type="EMBL" id="JBHTMK010000083">
    <property type="protein sequence ID" value="MFD1374453.1"/>
    <property type="molecule type" value="Genomic_DNA"/>
</dbReference>
<dbReference type="InterPro" id="IPR017517">
    <property type="entry name" value="Maleyloyr_isom"/>
</dbReference>